<dbReference type="PRINTS" id="PR00371">
    <property type="entry name" value="FPNCR"/>
</dbReference>
<dbReference type="EMBL" id="CP011412">
    <property type="protein sequence ID" value="AKH20083.1"/>
    <property type="molecule type" value="Genomic_DNA"/>
</dbReference>
<dbReference type="KEGG" id="seds:AAY24_06620"/>
<proteinExistence type="predicted"/>
<dbReference type="RefSeq" id="WP_046859018.1">
    <property type="nucleotide sequence ID" value="NZ_CP011412.1"/>
</dbReference>
<dbReference type="SUPFAM" id="SSF52343">
    <property type="entry name" value="Ferredoxin reductase-like, C-terminal NADP-linked domain"/>
    <property type="match status" value="1"/>
</dbReference>
<evidence type="ECO:0000259" key="2">
    <source>
        <dbReference type="PROSITE" id="PS51384"/>
    </source>
</evidence>
<sequence>MVSPRHPVILKERRELAPNTLELAYVREDGEPISYLPGQFFSVDFKHQGEEKSRSYSAAGRVADLRDNREFRFAITAVPDGAASNYFFQASPGDPAKMSGPFGALVLPRQDPARYLLIGTGTGVAPYRAMLPELERRMAQNPALQVELVMGVRTPQDLIYGDEFAALAATFPGFSFHACYSREMPETPQAHEFSGRVDRRFESLAVDPQRDMAYLCGNPDMVDESAAWFMERDFSAKILKREKYKFSTF</sequence>
<dbReference type="Gene3D" id="3.40.50.80">
    <property type="entry name" value="Nucleotide-binding domain of ferredoxin-NADP reductase (FNR) module"/>
    <property type="match status" value="1"/>
</dbReference>
<protein>
    <recommendedName>
        <fullName evidence="2">FAD-binding FR-type domain-containing protein</fullName>
    </recommendedName>
</protein>
<dbReference type="PROSITE" id="PS51384">
    <property type="entry name" value="FAD_FR"/>
    <property type="match status" value="1"/>
</dbReference>
<dbReference type="Proteomes" id="UP000034410">
    <property type="component" value="Chromosome"/>
</dbReference>
<reference evidence="3 4" key="1">
    <citation type="journal article" date="2015" name="Genome Announc.">
        <title>Complete Genome Sequence of Sedimenticola thiotaurini Strain SIP-G1, a Polyphosphate- and Polyhydroxyalkanoate-Accumulating Sulfur-Oxidizing Gammaproteobacterium Isolated from Salt Marsh Sediments.</title>
        <authorList>
            <person name="Flood B.E."/>
            <person name="Jones D.S."/>
            <person name="Bailey J.V."/>
        </authorList>
    </citation>
    <scope>NUCLEOTIDE SEQUENCE [LARGE SCALE GENOMIC DNA]</scope>
    <source>
        <strain evidence="3 4">SIP-G1</strain>
    </source>
</reference>
<keyword evidence="4" id="KW-1185">Reference proteome</keyword>
<accession>A0A0F7JZR9</accession>
<feature type="domain" description="FAD-binding FR-type" evidence="2">
    <location>
        <begin position="3"/>
        <end position="108"/>
    </location>
</feature>
<comment type="cofactor">
    <cofactor evidence="1">
        <name>[2Fe-2S] cluster</name>
        <dbReference type="ChEBI" id="CHEBI:190135"/>
    </cofactor>
</comment>
<evidence type="ECO:0000313" key="4">
    <source>
        <dbReference type="Proteomes" id="UP000034410"/>
    </source>
</evidence>
<dbReference type="InterPro" id="IPR017927">
    <property type="entry name" value="FAD-bd_FR_type"/>
</dbReference>
<dbReference type="SUPFAM" id="SSF63380">
    <property type="entry name" value="Riboflavin synthase domain-like"/>
    <property type="match status" value="1"/>
</dbReference>
<dbReference type="InterPro" id="IPR001433">
    <property type="entry name" value="OxRdtase_FAD/NAD-bd"/>
</dbReference>
<dbReference type="GO" id="GO:0016491">
    <property type="term" value="F:oxidoreductase activity"/>
    <property type="evidence" value="ECO:0007669"/>
    <property type="project" value="InterPro"/>
</dbReference>
<dbReference type="PANTHER" id="PTHR47354">
    <property type="entry name" value="NADH OXIDOREDUCTASE HCR"/>
    <property type="match status" value="1"/>
</dbReference>
<dbReference type="InterPro" id="IPR050415">
    <property type="entry name" value="MRET"/>
</dbReference>
<dbReference type="Pfam" id="PF00175">
    <property type="entry name" value="NAD_binding_1"/>
    <property type="match status" value="1"/>
</dbReference>
<name>A0A0F7JZR9_9GAMM</name>
<dbReference type="InterPro" id="IPR008333">
    <property type="entry name" value="Cbr1-like_FAD-bd_dom"/>
</dbReference>
<dbReference type="InterPro" id="IPR039261">
    <property type="entry name" value="FNR_nucleotide-bd"/>
</dbReference>
<dbReference type="InterPro" id="IPR001709">
    <property type="entry name" value="Flavoprot_Pyr_Nucl_cyt_Rdtase"/>
</dbReference>
<dbReference type="PANTHER" id="PTHR47354:SF5">
    <property type="entry name" value="PROTEIN RFBI"/>
    <property type="match status" value="1"/>
</dbReference>
<dbReference type="Gene3D" id="2.40.30.10">
    <property type="entry name" value="Translation factors"/>
    <property type="match status" value="1"/>
</dbReference>
<organism evidence="3 4">
    <name type="scientific">Sedimenticola thiotaurini</name>
    <dbReference type="NCBI Taxonomy" id="1543721"/>
    <lineage>
        <taxon>Bacteria</taxon>
        <taxon>Pseudomonadati</taxon>
        <taxon>Pseudomonadota</taxon>
        <taxon>Gammaproteobacteria</taxon>
        <taxon>Chromatiales</taxon>
        <taxon>Sedimenticolaceae</taxon>
        <taxon>Sedimenticola</taxon>
    </lineage>
</organism>
<dbReference type="Pfam" id="PF00970">
    <property type="entry name" value="FAD_binding_6"/>
    <property type="match status" value="1"/>
</dbReference>
<gene>
    <name evidence="3" type="ORF">AAY24_06620</name>
</gene>
<dbReference type="OrthoDB" id="4258484at2"/>
<dbReference type="PRINTS" id="PR00410">
    <property type="entry name" value="PHEHYDRXLASE"/>
</dbReference>
<evidence type="ECO:0000313" key="3">
    <source>
        <dbReference type="EMBL" id="AKH20083.1"/>
    </source>
</evidence>
<evidence type="ECO:0000256" key="1">
    <source>
        <dbReference type="ARBA" id="ARBA00034078"/>
    </source>
</evidence>
<dbReference type="AlphaFoldDB" id="A0A0F7JZR9"/>
<dbReference type="InterPro" id="IPR017938">
    <property type="entry name" value="Riboflavin_synthase-like_b-brl"/>
</dbReference>